<evidence type="ECO:0000256" key="2">
    <source>
        <dbReference type="SAM" id="MobiDB-lite"/>
    </source>
</evidence>
<keyword evidence="1" id="KW-1015">Disulfide bond</keyword>
<reference evidence="6 7" key="1">
    <citation type="journal article" date="2018" name="Genome Biol. Evol.">
        <title>Multiple Roots of Fruiting Body Formation in Amoebozoa.</title>
        <authorList>
            <person name="Hillmann F."/>
            <person name="Forbes G."/>
            <person name="Novohradska S."/>
            <person name="Ferling I."/>
            <person name="Riege K."/>
            <person name="Groth M."/>
            <person name="Westermann M."/>
            <person name="Marz M."/>
            <person name="Spaller T."/>
            <person name="Winckler T."/>
            <person name="Schaap P."/>
            <person name="Glockner G."/>
        </authorList>
    </citation>
    <scope>NUCLEOTIDE SEQUENCE [LARGE SCALE GENOMIC DNA]</scope>
    <source>
        <strain evidence="6 7">Jena</strain>
    </source>
</reference>
<feature type="disulfide bond" evidence="1">
    <location>
        <begin position="292"/>
        <end position="301"/>
    </location>
</feature>
<keyword evidence="3" id="KW-0812">Transmembrane</keyword>
<feature type="chain" id="PRO_5015190799" description="EGF-like domain-containing protein" evidence="4">
    <location>
        <begin position="23"/>
        <end position="393"/>
    </location>
</feature>
<feature type="compositionally biased region" description="Acidic residues" evidence="2">
    <location>
        <begin position="349"/>
        <end position="366"/>
    </location>
</feature>
<feature type="region of interest" description="Disordered" evidence="2">
    <location>
        <begin position="342"/>
        <end position="393"/>
    </location>
</feature>
<protein>
    <recommendedName>
        <fullName evidence="5">EGF-like domain-containing protein</fullName>
    </recommendedName>
</protein>
<evidence type="ECO:0000256" key="3">
    <source>
        <dbReference type="SAM" id="Phobius"/>
    </source>
</evidence>
<evidence type="ECO:0000259" key="5">
    <source>
        <dbReference type="PROSITE" id="PS50026"/>
    </source>
</evidence>
<dbReference type="AlphaFoldDB" id="A0A2P6NN33"/>
<organism evidence="6 7">
    <name type="scientific">Planoprotostelium fungivorum</name>
    <dbReference type="NCBI Taxonomy" id="1890364"/>
    <lineage>
        <taxon>Eukaryota</taxon>
        <taxon>Amoebozoa</taxon>
        <taxon>Evosea</taxon>
        <taxon>Variosea</taxon>
        <taxon>Cavosteliida</taxon>
        <taxon>Cavosteliaceae</taxon>
        <taxon>Planoprotostelium</taxon>
    </lineage>
</organism>
<accession>A0A2P6NN33</accession>
<keyword evidence="7" id="KW-1185">Reference proteome</keyword>
<keyword evidence="4" id="KW-0732">Signal</keyword>
<dbReference type="InterPro" id="IPR000742">
    <property type="entry name" value="EGF"/>
</dbReference>
<evidence type="ECO:0000313" key="7">
    <source>
        <dbReference type="Proteomes" id="UP000241769"/>
    </source>
</evidence>
<feature type="signal peptide" evidence="4">
    <location>
        <begin position="1"/>
        <end position="22"/>
    </location>
</feature>
<dbReference type="EMBL" id="MDYQ01000047">
    <property type="protein sequence ID" value="PRP85298.1"/>
    <property type="molecule type" value="Genomic_DNA"/>
</dbReference>
<comment type="caution">
    <text evidence="6">The sequence shown here is derived from an EMBL/GenBank/DDBJ whole genome shotgun (WGS) entry which is preliminary data.</text>
</comment>
<dbReference type="InParanoid" id="A0A2P6NN33"/>
<evidence type="ECO:0000256" key="4">
    <source>
        <dbReference type="SAM" id="SignalP"/>
    </source>
</evidence>
<sequence>MSRGDVLKRVTLLCLLSYVVTATDWVLYNNTNIQFGEKPFVLKYIPGDKFIQPTIYLTVDLKSVKTNTPNGSPLFQVVVSYRGVGHDHNKTGQLSANMFNNENPSGAYWLRTCSFDIPDDADWLITIIPYGGSAYVYTADINIYFISTMGSIGDNLAYSLGPTNTYSDYYFDLEDSGQLSVLNFKKKDADLLPKPFSSVIVTRGHCYAEKGYIWLDIPTEDYAKINNGKDGYDGLRDLPPGRYWISWKVANVSTVAPGDNVVWDFNVGRTKTCVDKCIYNGQCIESPAYCKCNTWWDGADCQTVFKGSYVLIVWGCIILLASLVFLGTNVWKSARAGLFSGPRVNTSEEPSDQSEEEEEAEVEEGENIFRSDKMSHIVRRQLSGGHDEPRELE</sequence>
<dbReference type="Proteomes" id="UP000241769">
    <property type="component" value="Unassembled WGS sequence"/>
</dbReference>
<dbReference type="PROSITE" id="PS00022">
    <property type="entry name" value="EGF_1"/>
    <property type="match status" value="1"/>
</dbReference>
<gene>
    <name evidence="6" type="ORF">PROFUN_06900</name>
</gene>
<feature type="transmembrane region" description="Helical" evidence="3">
    <location>
        <begin position="309"/>
        <end position="331"/>
    </location>
</feature>
<feature type="domain" description="EGF-like" evidence="5">
    <location>
        <begin position="269"/>
        <end position="302"/>
    </location>
</feature>
<evidence type="ECO:0000256" key="1">
    <source>
        <dbReference type="PROSITE-ProRule" id="PRU00076"/>
    </source>
</evidence>
<name>A0A2P6NN33_9EUKA</name>
<keyword evidence="3" id="KW-1133">Transmembrane helix</keyword>
<keyword evidence="3" id="KW-0472">Membrane</keyword>
<dbReference type="PROSITE" id="PS50026">
    <property type="entry name" value="EGF_3"/>
    <property type="match status" value="1"/>
</dbReference>
<proteinExistence type="predicted"/>
<keyword evidence="1" id="KW-0245">EGF-like domain</keyword>
<evidence type="ECO:0000313" key="6">
    <source>
        <dbReference type="EMBL" id="PRP85298.1"/>
    </source>
</evidence>
<feature type="disulfide bond" evidence="1">
    <location>
        <begin position="273"/>
        <end position="283"/>
    </location>
</feature>
<comment type="caution">
    <text evidence="1">Lacks conserved residue(s) required for the propagation of feature annotation.</text>
</comment>